<sequence>MPGEAMHQKGADGARRAKRYLDATTRVRSSWTNEDAVAAGRLEFNWPHGEQQPYSYDLGGILSGDEFEGRFFLSECKNYAAAADQGYHFDDFLAKCYLTRRDHHRLADDFMWITWHPFRVTTWSSLYSPEKIAESLLLERNLERVFGTADNAEAEALIDGDLAKDVSDRIWVIVLSEKQEKLVITPKNRGLIIANQVERGEG</sequence>
<comment type="caution">
    <text evidence="1">The sequence shown here is derived from an EMBL/GenBank/DDBJ whole genome shotgun (WGS) entry which is preliminary data.</text>
</comment>
<gene>
    <name evidence="1" type="ORF">ACFPZF_08535</name>
</gene>
<accession>A0ABW0V9D2</accession>
<evidence type="ECO:0008006" key="3">
    <source>
        <dbReference type="Google" id="ProtNLM"/>
    </source>
</evidence>
<proteinExistence type="predicted"/>
<name>A0ABW0V9D2_9ACTN</name>
<reference evidence="2" key="1">
    <citation type="journal article" date="2019" name="Int. J. Syst. Evol. Microbiol.">
        <title>The Global Catalogue of Microorganisms (GCM) 10K type strain sequencing project: providing services to taxonomists for standard genome sequencing and annotation.</title>
        <authorList>
            <consortium name="The Broad Institute Genomics Platform"/>
            <consortium name="The Broad Institute Genome Sequencing Center for Infectious Disease"/>
            <person name="Wu L."/>
            <person name="Ma J."/>
        </authorList>
    </citation>
    <scope>NUCLEOTIDE SEQUENCE [LARGE SCALE GENOMIC DNA]</scope>
    <source>
        <strain evidence="2">CGMCC 4.1622</strain>
    </source>
</reference>
<dbReference type="Proteomes" id="UP001596066">
    <property type="component" value="Unassembled WGS sequence"/>
</dbReference>
<organism evidence="1 2">
    <name type="scientific">Kitasatospora cinereorecta</name>
    <dbReference type="NCBI Taxonomy" id="285560"/>
    <lineage>
        <taxon>Bacteria</taxon>
        <taxon>Bacillati</taxon>
        <taxon>Actinomycetota</taxon>
        <taxon>Actinomycetes</taxon>
        <taxon>Kitasatosporales</taxon>
        <taxon>Streptomycetaceae</taxon>
        <taxon>Kitasatospora</taxon>
    </lineage>
</organism>
<evidence type="ECO:0000313" key="2">
    <source>
        <dbReference type="Proteomes" id="UP001596066"/>
    </source>
</evidence>
<dbReference type="EMBL" id="JBHSOC010000011">
    <property type="protein sequence ID" value="MFC5641409.1"/>
    <property type="molecule type" value="Genomic_DNA"/>
</dbReference>
<protein>
    <recommendedName>
        <fullName evidence="3">Restriction endonuclease</fullName>
    </recommendedName>
</protein>
<keyword evidence="2" id="KW-1185">Reference proteome</keyword>
<evidence type="ECO:0000313" key="1">
    <source>
        <dbReference type="EMBL" id="MFC5641409.1"/>
    </source>
</evidence>
<dbReference type="RefSeq" id="WP_346143512.1">
    <property type="nucleotide sequence ID" value="NZ_BAAAUA010000013.1"/>
</dbReference>